<dbReference type="InterPro" id="IPR024951">
    <property type="entry name" value="Sulfurylase_cat_dom"/>
</dbReference>
<dbReference type="PANTHER" id="PTHR43509:SF1">
    <property type="entry name" value="SULFATE ADENYLYLTRANSFERASE"/>
    <property type="match status" value="1"/>
</dbReference>
<dbReference type="GO" id="GO:0004781">
    <property type="term" value="F:sulfate adenylyltransferase (ATP) activity"/>
    <property type="evidence" value="ECO:0007669"/>
    <property type="project" value="UniProtKB-UniRule"/>
</dbReference>
<dbReference type="EMBL" id="LAIU01000008">
    <property type="protein sequence ID" value="KKB24601.1"/>
    <property type="molecule type" value="Genomic_DNA"/>
</dbReference>
<keyword evidence="3 8" id="KW-0548">Nucleotidyltransferase</keyword>
<comment type="pathway">
    <text evidence="1 8">Sulfur metabolism; hydrogen sulfide biosynthesis; sulfite from sulfate: step 1/3.</text>
</comment>
<dbReference type="Pfam" id="PF01747">
    <property type="entry name" value="ATP-sulfurylase"/>
    <property type="match status" value="1"/>
</dbReference>
<dbReference type="NCBIfam" id="NF003166">
    <property type="entry name" value="PRK04149.1"/>
    <property type="match status" value="1"/>
</dbReference>
<dbReference type="AlphaFoldDB" id="A0AAJ0JNM1"/>
<dbReference type="InterPro" id="IPR025980">
    <property type="entry name" value="ATP-Sase_PUA-like_dom"/>
</dbReference>
<keyword evidence="5 8" id="KW-0067">ATP-binding</keyword>
<keyword evidence="2 8" id="KW-0808">Transferase</keyword>
<accession>A0AAJ0JNM1</accession>
<dbReference type="GO" id="GO:0000103">
    <property type="term" value="P:sulfate assimilation"/>
    <property type="evidence" value="ECO:0007669"/>
    <property type="project" value="UniProtKB-UniRule"/>
</dbReference>
<evidence type="ECO:0000313" key="12">
    <source>
        <dbReference type="Proteomes" id="UP000033530"/>
    </source>
</evidence>
<comment type="caution">
    <text evidence="11">The sequence shown here is derived from an EMBL/GenBank/DDBJ whole genome shotgun (WGS) entry which is preliminary data.</text>
</comment>
<proteinExistence type="inferred from homology"/>
<evidence type="ECO:0000256" key="8">
    <source>
        <dbReference type="HAMAP-Rule" id="MF_00066"/>
    </source>
</evidence>
<reference evidence="11 12" key="1">
    <citation type="submission" date="2015-03" db="EMBL/GenBank/DDBJ databases">
        <title>Draft Genome Sequence of S. carnosus subsp. utilis LTH 7013, Isolated from South Tirolean Ham.</title>
        <authorList>
            <person name="Mueller A."/>
            <person name="Huptas C."/>
            <person name="Wenning M."/>
            <person name="Weiss A."/>
            <person name="Schmidt H."/>
        </authorList>
    </citation>
    <scope>NUCLEOTIDE SEQUENCE [LARGE SCALE GENOMIC DNA]</scope>
    <source>
        <strain evidence="11 12">LTH7013</strain>
    </source>
</reference>
<evidence type="ECO:0000256" key="4">
    <source>
        <dbReference type="ARBA" id="ARBA00022741"/>
    </source>
</evidence>
<comment type="similarity">
    <text evidence="6 8">Belongs to the sulfate adenylyltransferase family.</text>
</comment>
<protein>
    <recommendedName>
        <fullName evidence="8">Sulfate adenylyltransferase</fullName>
        <ecNumber evidence="8">2.7.7.4</ecNumber>
    </recommendedName>
    <alternativeName>
        <fullName evidence="8">ATP-sulfurylase</fullName>
    </alternativeName>
    <alternativeName>
        <fullName evidence="8">Sulfate adenylate transferase</fullName>
        <shortName evidence="8">SAT</shortName>
    </alternativeName>
</protein>
<dbReference type="InterPro" id="IPR002650">
    <property type="entry name" value="Sulphate_adenylyltransferase"/>
</dbReference>
<name>A0AAJ0JNM1_STACA</name>
<evidence type="ECO:0000256" key="1">
    <source>
        <dbReference type="ARBA" id="ARBA00005048"/>
    </source>
</evidence>
<keyword evidence="4 8" id="KW-0547">Nucleotide-binding</keyword>
<dbReference type="GO" id="GO:0005524">
    <property type="term" value="F:ATP binding"/>
    <property type="evidence" value="ECO:0007669"/>
    <property type="project" value="UniProtKB-KW"/>
</dbReference>
<comment type="catalytic activity">
    <reaction evidence="7 8">
        <text>sulfate + ATP + H(+) = adenosine 5'-phosphosulfate + diphosphate</text>
        <dbReference type="Rhea" id="RHEA:18133"/>
        <dbReference type="ChEBI" id="CHEBI:15378"/>
        <dbReference type="ChEBI" id="CHEBI:16189"/>
        <dbReference type="ChEBI" id="CHEBI:30616"/>
        <dbReference type="ChEBI" id="CHEBI:33019"/>
        <dbReference type="ChEBI" id="CHEBI:58243"/>
        <dbReference type="EC" id="2.7.7.4"/>
    </reaction>
</comment>
<evidence type="ECO:0000256" key="6">
    <source>
        <dbReference type="ARBA" id="ARBA00037980"/>
    </source>
</evidence>
<dbReference type="EC" id="2.7.7.4" evidence="8"/>
<dbReference type="Gene3D" id="3.40.50.620">
    <property type="entry name" value="HUPs"/>
    <property type="match status" value="1"/>
</dbReference>
<evidence type="ECO:0000259" key="10">
    <source>
        <dbReference type="Pfam" id="PF14306"/>
    </source>
</evidence>
<dbReference type="InterPro" id="IPR015947">
    <property type="entry name" value="PUA-like_sf"/>
</dbReference>
<sequence length="399" mass="45095">MATATQIINYTSTSHGGELINRQLEGAEREALIKEAEAFPKLTLNAWSLSDLELIAIGGFSPLTGFMGEADYTNVVENLHLADGTLWSIPITLPVTEEQADAYELGSKIALYGEDDKLYGILDLQEKFTYDKEKEAENVYGTTEEAHPGVKKVYEKGNVYLAGPIQLVNRPDHSKFEEFELDPIEVRQMFHDLGWKTVVGFQTRNPVHRAHEYIQKSALETVDGLLLNPLVGETKADDIPADVRMESYQVILKNYFPENRARLAIYPAAMRYAGPREAILHAIVRLNYGCTHFIVGRDHAGVGDYYGTYEAQELISQYEDELGINIMKFEHAFYCTKCENMATAKTCPHDKKYHVHLSGTKVREKLRNGEPLPKEFSRPEVAEVLIRGLRRHREQNGEG</sequence>
<feature type="domain" description="ATP-sulfurylase PUA-like" evidence="10">
    <location>
        <begin position="13"/>
        <end position="170"/>
    </location>
</feature>
<dbReference type="RefSeq" id="WP_046100458.1">
    <property type="nucleotide sequence ID" value="NZ_CP015552.1"/>
</dbReference>
<dbReference type="Proteomes" id="UP000033530">
    <property type="component" value="Unassembled WGS sequence"/>
</dbReference>
<feature type="domain" description="Sulphate adenylyltransferase catalytic" evidence="9">
    <location>
        <begin position="178"/>
        <end position="387"/>
    </location>
</feature>
<evidence type="ECO:0000256" key="5">
    <source>
        <dbReference type="ARBA" id="ARBA00022840"/>
    </source>
</evidence>
<dbReference type="InterPro" id="IPR020792">
    <property type="entry name" value="SO4_adenylyltransferase_pro"/>
</dbReference>
<evidence type="ECO:0000256" key="7">
    <source>
        <dbReference type="ARBA" id="ARBA00049370"/>
    </source>
</evidence>
<dbReference type="HAMAP" id="MF_00066">
    <property type="entry name" value="Sulf_adenylyltr"/>
    <property type="match status" value="1"/>
</dbReference>
<dbReference type="Gene3D" id="3.10.400.10">
    <property type="entry name" value="Sulfate adenylyltransferase"/>
    <property type="match status" value="1"/>
</dbReference>
<evidence type="ECO:0000259" key="9">
    <source>
        <dbReference type="Pfam" id="PF01747"/>
    </source>
</evidence>
<evidence type="ECO:0000313" key="11">
    <source>
        <dbReference type="EMBL" id="KKB24601.1"/>
    </source>
</evidence>
<dbReference type="PANTHER" id="PTHR43509">
    <property type="match status" value="1"/>
</dbReference>
<dbReference type="SUPFAM" id="SSF88697">
    <property type="entry name" value="PUA domain-like"/>
    <property type="match status" value="1"/>
</dbReference>
<gene>
    <name evidence="8 11" type="primary">sat</name>
    <name evidence="11" type="ORF">VV61_10915</name>
</gene>
<organism evidence="11 12">
    <name type="scientific">Staphylococcus carnosus</name>
    <dbReference type="NCBI Taxonomy" id="1281"/>
    <lineage>
        <taxon>Bacteria</taxon>
        <taxon>Bacillati</taxon>
        <taxon>Bacillota</taxon>
        <taxon>Bacilli</taxon>
        <taxon>Bacillales</taxon>
        <taxon>Staphylococcaceae</taxon>
        <taxon>Staphylococcus</taxon>
    </lineage>
</organism>
<dbReference type="InterPro" id="IPR014729">
    <property type="entry name" value="Rossmann-like_a/b/a_fold"/>
</dbReference>
<dbReference type="NCBIfam" id="TIGR00339">
    <property type="entry name" value="sopT"/>
    <property type="match status" value="1"/>
</dbReference>
<dbReference type="GO" id="GO:0070814">
    <property type="term" value="P:hydrogen sulfide biosynthetic process"/>
    <property type="evidence" value="ECO:0007669"/>
    <property type="project" value="UniProtKB-UniRule"/>
</dbReference>
<evidence type="ECO:0000256" key="3">
    <source>
        <dbReference type="ARBA" id="ARBA00022695"/>
    </source>
</evidence>
<dbReference type="SUPFAM" id="SSF52374">
    <property type="entry name" value="Nucleotidylyl transferase"/>
    <property type="match status" value="1"/>
</dbReference>
<dbReference type="Pfam" id="PF14306">
    <property type="entry name" value="PUA_2"/>
    <property type="match status" value="1"/>
</dbReference>
<dbReference type="CDD" id="cd00517">
    <property type="entry name" value="ATPS"/>
    <property type="match status" value="1"/>
</dbReference>
<evidence type="ECO:0000256" key="2">
    <source>
        <dbReference type="ARBA" id="ARBA00022679"/>
    </source>
</evidence>